<proteinExistence type="predicted"/>
<protein>
    <submittedName>
        <fullName evidence="2">Uncharacterized protein</fullName>
    </submittedName>
</protein>
<sequence>MGWCALLPKFAHPRPEIVPYSTVKSPRRNSMFNDLESVASSMSRKSSDPPAKEPIAARQRQKMSLASLCSSGERENIETGNAKVVSRNDYLHPKINIADLLLADKDLLRTPVHLHRKNNSLEESQVINDKRRKSLPSKSLSSIS</sequence>
<evidence type="ECO:0000313" key="3">
    <source>
        <dbReference type="Proteomes" id="UP001201812"/>
    </source>
</evidence>
<gene>
    <name evidence="2" type="ORF">DdX_04153</name>
</gene>
<evidence type="ECO:0000313" key="2">
    <source>
        <dbReference type="EMBL" id="KAI1723968.1"/>
    </source>
</evidence>
<organism evidence="2 3">
    <name type="scientific">Ditylenchus destructor</name>
    <dbReference type="NCBI Taxonomy" id="166010"/>
    <lineage>
        <taxon>Eukaryota</taxon>
        <taxon>Metazoa</taxon>
        <taxon>Ecdysozoa</taxon>
        <taxon>Nematoda</taxon>
        <taxon>Chromadorea</taxon>
        <taxon>Rhabditida</taxon>
        <taxon>Tylenchina</taxon>
        <taxon>Tylenchomorpha</taxon>
        <taxon>Sphaerularioidea</taxon>
        <taxon>Anguinidae</taxon>
        <taxon>Anguininae</taxon>
        <taxon>Ditylenchus</taxon>
    </lineage>
</organism>
<dbReference type="Proteomes" id="UP001201812">
    <property type="component" value="Unassembled WGS sequence"/>
</dbReference>
<reference evidence="2" key="1">
    <citation type="submission" date="2022-01" db="EMBL/GenBank/DDBJ databases">
        <title>Genome Sequence Resource for Two Populations of Ditylenchus destructor, the Migratory Endoparasitic Phytonematode.</title>
        <authorList>
            <person name="Zhang H."/>
            <person name="Lin R."/>
            <person name="Xie B."/>
        </authorList>
    </citation>
    <scope>NUCLEOTIDE SEQUENCE</scope>
    <source>
        <strain evidence="2">BazhouSP</strain>
    </source>
</reference>
<keyword evidence="3" id="KW-1185">Reference proteome</keyword>
<evidence type="ECO:0000256" key="1">
    <source>
        <dbReference type="SAM" id="MobiDB-lite"/>
    </source>
</evidence>
<accession>A0AAD4R5H5</accession>
<feature type="region of interest" description="Disordered" evidence="1">
    <location>
        <begin position="37"/>
        <end position="60"/>
    </location>
</feature>
<comment type="caution">
    <text evidence="2">The sequence shown here is derived from an EMBL/GenBank/DDBJ whole genome shotgun (WGS) entry which is preliminary data.</text>
</comment>
<dbReference type="EMBL" id="JAKKPZ010000003">
    <property type="protein sequence ID" value="KAI1723968.1"/>
    <property type="molecule type" value="Genomic_DNA"/>
</dbReference>
<dbReference type="AlphaFoldDB" id="A0AAD4R5H5"/>
<name>A0AAD4R5H5_9BILA</name>